<keyword evidence="1" id="KW-0812">Transmembrane</keyword>
<feature type="transmembrane region" description="Helical" evidence="1">
    <location>
        <begin position="101"/>
        <end position="122"/>
    </location>
</feature>
<dbReference type="EMBL" id="CP011391">
    <property type="protein sequence ID" value="AMK54123.1"/>
    <property type="molecule type" value="Genomic_DNA"/>
</dbReference>
<dbReference type="RefSeq" id="WP_067556081.1">
    <property type="nucleotide sequence ID" value="NZ_CAOKZT010000001.1"/>
</dbReference>
<feature type="transmembrane region" description="Helical" evidence="1">
    <location>
        <begin position="155"/>
        <end position="172"/>
    </location>
</feature>
<evidence type="ECO:0000313" key="3">
    <source>
        <dbReference type="EMBL" id="AMK54123.1"/>
    </source>
</evidence>
<feature type="transmembrane region" description="Helical" evidence="1">
    <location>
        <begin position="76"/>
        <end position="95"/>
    </location>
</feature>
<dbReference type="Pfam" id="PF13630">
    <property type="entry name" value="SdpI"/>
    <property type="match status" value="1"/>
</dbReference>
<organism evidence="3 4">
    <name type="scientific">Faecalibaculum rodentium</name>
    <dbReference type="NCBI Taxonomy" id="1702221"/>
    <lineage>
        <taxon>Bacteria</taxon>
        <taxon>Bacillati</taxon>
        <taxon>Bacillota</taxon>
        <taxon>Erysipelotrichia</taxon>
        <taxon>Erysipelotrichales</taxon>
        <taxon>Erysipelotrichaceae</taxon>
        <taxon>Faecalibaculum</taxon>
    </lineage>
</organism>
<dbReference type="OrthoDB" id="9808690at2"/>
<keyword evidence="1" id="KW-1133">Transmembrane helix</keyword>
<feature type="domain" description="Bacterial Pleckstrin homology" evidence="2">
    <location>
        <begin position="253"/>
        <end position="340"/>
    </location>
</feature>
<name>A0A140DTZ6_9FIRM</name>
<evidence type="ECO:0000259" key="2">
    <source>
        <dbReference type="Pfam" id="PF10882"/>
    </source>
</evidence>
<sequence length="365" mass="40127">MKQQILKYRKELAAETLVLLLPTLAGLVLPASSSDFLRLEWQWLLPAFNVAVFWGTFLFCAAVPTFRSVSRKTVTFLFRLLTVSETAVCLILMALDYGSSFSVVTLINGMTALLFLIIGNILPKIGPNSVIGIRTSWALQSEEAWNYTQRQGGRLMVLASLVMLLCCFMPGWQPQVLYWTALLGSVAGSIWISWKYARDHPAPKAAALQGPQEKKAEKTAAVVTVVLLVMVALGIGALLALSEYQVVFRQDRLVLDANTAPDAAIQYAQIRSLRLADADDPQAATGSKVVGYNGFGLEMGTFESSRLGRYHRYVHAGSPVIVVQTDQETVVFSGRDTQETRSLYERLKEKTAEAGDWQEGPAKSG</sequence>
<dbReference type="STRING" id="1702221.AALO17_09890"/>
<feature type="transmembrane region" description="Helical" evidence="1">
    <location>
        <begin position="218"/>
        <end position="241"/>
    </location>
</feature>
<dbReference type="Proteomes" id="UP000069771">
    <property type="component" value="Chromosome"/>
</dbReference>
<feature type="transmembrane region" description="Helical" evidence="1">
    <location>
        <begin position="12"/>
        <end position="31"/>
    </location>
</feature>
<keyword evidence="4" id="KW-1185">Reference proteome</keyword>
<dbReference type="InterPro" id="IPR025962">
    <property type="entry name" value="SdpI/YhfL"/>
</dbReference>
<reference evidence="3 4" key="1">
    <citation type="journal article" date="2016" name="Gut Pathog.">
        <title>Whole genome sequencing of "Faecalibaculum rodentium" ALO17, isolated from C57BL/6J laboratory mouse feces.</title>
        <authorList>
            <person name="Lim S."/>
            <person name="Chang D.H."/>
            <person name="Ahn S."/>
            <person name="Kim B.C."/>
        </authorList>
    </citation>
    <scope>NUCLEOTIDE SEQUENCE [LARGE SCALE GENOMIC DNA]</scope>
    <source>
        <strain evidence="3 4">Alo17</strain>
    </source>
</reference>
<protein>
    <recommendedName>
        <fullName evidence="2">Bacterial Pleckstrin homology domain-containing protein</fullName>
    </recommendedName>
</protein>
<gene>
    <name evidence="3" type="ORF">AALO17_09890</name>
</gene>
<evidence type="ECO:0000256" key="1">
    <source>
        <dbReference type="SAM" id="Phobius"/>
    </source>
</evidence>
<accession>A0A140DTZ6</accession>
<feature type="transmembrane region" description="Helical" evidence="1">
    <location>
        <begin position="178"/>
        <end position="197"/>
    </location>
</feature>
<dbReference type="AlphaFoldDB" id="A0A140DTZ6"/>
<feature type="transmembrane region" description="Helical" evidence="1">
    <location>
        <begin position="43"/>
        <end position="64"/>
    </location>
</feature>
<dbReference type="InterPro" id="IPR027783">
    <property type="entry name" value="Bacterial_PH-related"/>
</dbReference>
<proteinExistence type="predicted"/>
<dbReference type="GeneID" id="78477770"/>
<dbReference type="KEGG" id="fro:AALO17_09890"/>
<keyword evidence="1" id="KW-0472">Membrane</keyword>
<evidence type="ECO:0000313" key="4">
    <source>
        <dbReference type="Proteomes" id="UP000069771"/>
    </source>
</evidence>
<dbReference type="Pfam" id="PF10882">
    <property type="entry name" value="bPH_5"/>
    <property type="match status" value="1"/>
</dbReference>